<comment type="caution">
    <text evidence="6">The sequence shown here is derived from an EMBL/GenBank/DDBJ whole genome shotgun (WGS) entry which is preliminary data.</text>
</comment>
<evidence type="ECO:0000313" key="7">
    <source>
        <dbReference type="Proteomes" id="UP000663879"/>
    </source>
</evidence>
<feature type="compositionally biased region" description="Polar residues" evidence="2">
    <location>
        <begin position="701"/>
        <end position="722"/>
    </location>
</feature>
<evidence type="ECO:0000256" key="2">
    <source>
        <dbReference type="SAM" id="MobiDB-lite"/>
    </source>
</evidence>
<name>A0A813M101_9BILA</name>
<dbReference type="PROSITE" id="PS51848">
    <property type="entry name" value="BMERB"/>
    <property type="match status" value="1"/>
</dbReference>
<feature type="compositionally biased region" description="Basic and acidic residues" evidence="2">
    <location>
        <begin position="346"/>
        <end position="355"/>
    </location>
</feature>
<feature type="region of interest" description="Disordered" evidence="2">
    <location>
        <begin position="688"/>
        <end position="723"/>
    </location>
</feature>
<keyword evidence="1" id="KW-0175">Coiled coil</keyword>
<dbReference type="PROSITE" id="PS50021">
    <property type="entry name" value="CH"/>
    <property type="match status" value="1"/>
</dbReference>
<dbReference type="Pfam" id="PF00307">
    <property type="entry name" value="CH"/>
    <property type="match status" value="1"/>
</dbReference>
<feature type="coiled-coil region" evidence="1">
    <location>
        <begin position="793"/>
        <end position="833"/>
    </location>
</feature>
<feature type="region of interest" description="Disordered" evidence="2">
    <location>
        <begin position="346"/>
        <end position="381"/>
    </location>
</feature>
<feature type="domain" description="BMERB" evidence="5">
    <location>
        <begin position="718"/>
        <end position="883"/>
    </location>
</feature>
<dbReference type="InterPro" id="IPR036872">
    <property type="entry name" value="CH_dom_sf"/>
</dbReference>
<dbReference type="PANTHER" id="PTHR23167:SF46">
    <property type="entry name" value="EPS15 HOMOLOGY DOMAIN CONTAINING PROTEIN-BINDING PROTEIN 1, ISOFORM F"/>
    <property type="match status" value="1"/>
</dbReference>
<evidence type="ECO:0000313" key="6">
    <source>
        <dbReference type="EMBL" id="CAF0703528.1"/>
    </source>
</evidence>
<dbReference type="EMBL" id="CAJNOC010000003">
    <property type="protein sequence ID" value="CAF0703528.1"/>
    <property type="molecule type" value="Genomic_DNA"/>
</dbReference>
<dbReference type="InterPro" id="IPR022735">
    <property type="entry name" value="bMERB_dom"/>
</dbReference>
<protein>
    <recommendedName>
        <fullName evidence="8">EH domain-binding protein 1</fullName>
    </recommendedName>
</protein>
<dbReference type="SUPFAM" id="SSF47576">
    <property type="entry name" value="Calponin-homology domain, CH-domain"/>
    <property type="match status" value="1"/>
</dbReference>
<evidence type="ECO:0000259" key="4">
    <source>
        <dbReference type="PROSITE" id="PS51840"/>
    </source>
</evidence>
<dbReference type="Pfam" id="PF12130">
    <property type="entry name" value="bMERB_dom"/>
    <property type="match status" value="1"/>
</dbReference>
<dbReference type="Proteomes" id="UP000663879">
    <property type="component" value="Unassembled WGS sequence"/>
</dbReference>
<sequence>MSKVWRRLQRVGKKAAKYRFTTFSHVLSISCNSKWQPDKVCIIWTHRGRKYQSKYSKWEPGLMNVYDGVVEWEKSTDQLEFDVTLYKSINDSEYEDKEWVLMVEGEDSSGKRRLLATGKFNIDKYVSIEPFHQTEITNYSLKPASTKIKSVSISFSIACQFIKDGKATDEDMISIASYMSSASVATNPYLNSNYISDSKYYDVDFYSENNLTLKPPSSRNSNYSDNSEIYENIEESEDIDLYFKQQQFNATLNNIAYNFNSNSNSNYSDTLINTNEKEKKQEKVKQEPVIKKKVMSSEEATLASNFSKKTSLKPLPESLSKQSLKISPAENLIKKSEDLKTEKKEINPFLDDKDSSNPFDEVDQSKTINPFGDDEEEDASNPFLNNSLNETTIELDSKNNSKSFGNKEISEMSLVDNNNNNTSGDLLDWCKDIIKCSKLTNHRLFNDLAVNDFSTSWKNGLAFCAIIYHFRPNLIDLNRLSETDAKSNLKQAFSATDKESIVRVVDYADLLNRKSLDQLSIMTYLYQIRERYDSSTNIIQQDKNTKANSKTISSFSKVSHRIEDKNLNKHTTISTSEVKKVAPKAPENKNLKNSYFNPFDSDDELKESVETSKSKGIVEIKSNGKIVNSDESLDIQKIKEKSKTKRPAPTIKQNYSSEELIQKSKTLINDNNNKLSIDQKENLKQKAKQLISEAKTKRKSSSSSIDTRNDYSNPFDDNSNPFEESDELVVGTEYINQEIINLRNKQKELDERGQMIEKQLRSIMKKTTTEEGEKVSDKEKKLEDKLLKDWFLLVNEKNVLLHQQQELEILQNEKSLERRYEILSDQLRNLMKIEDFLKTDEQKRTETILFNELISLVNKRNDLVIQLDEENKLLNEEVYINEFIQNKSTFLPKEKQCLIQ</sequence>
<reference evidence="6" key="1">
    <citation type="submission" date="2021-02" db="EMBL/GenBank/DDBJ databases">
        <authorList>
            <person name="Nowell W R."/>
        </authorList>
    </citation>
    <scope>NUCLEOTIDE SEQUENCE</scope>
    <source>
        <strain evidence="6">Ploen Becks lab</strain>
    </source>
</reference>
<dbReference type="SMART" id="SM00033">
    <property type="entry name" value="CH"/>
    <property type="match status" value="1"/>
</dbReference>
<evidence type="ECO:0000259" key="5">
    <source>
        <dbReference type="PROSITE" id="PS51848"/>
    </source>
</evidence>
<organism evidence="6 7">
    <name type="scientific">Brachionus calyciflorus</name>
    <dbReference type="NCBI Taxonomy" id="104777"/>
    <lineage>
        <taxon>Eukaryota</taxon>
        <taxon>Metazoa</taxon>
        <taxon>Spiralia</taxon>
        <taxon>Gnathifera</taxon>
        <taxon>Rotifera</taxon>
        <taxon>Eurotatoria</taxon>
        <taxon>Monogononta</taxon>
        <taxon>Pseudotrocha</taxon>
        <taxon>Ploima</taxon>
        <taxon>Brachionidae</taxon>
        <taxon>Brachionus</taxon>
    </lineage>
</organism>
<evidence type="ECO:0008006" key="8">
    <source>
        <dbReference type="Google" id="ProtNLM"/>
    </source>
</evidence>
<gene>
    <name evidence="6" type="ORF">OXX778_LOCUS58</name>
</gene>
<evidence type="ECO:0000256" key="1">
    <source>
        <dbReference type="SAM" id="Coils"/>
    </source>
</evidence>
<dbReference type="InterPro" id="IPR001715">
    <property type="entry name" value="CH_dom"/>
</dbReference>
<proteinExistence type="predicted"/>
<dbReference type="OrthoDB" id="5972258at2759"/>
<keyword evidence="7" id="KW-1185">Reference proteome</keyword>
<dbReference type="Pfam" id="PF10358">
    <property type="entry name" value="NT-C2"/>
    <property type="match status" value="1"/>
</dbReference>
<dbReference type="InterPro" id="IPR019448">
    <property type="entry name" value="NT-C2"/>
</dbReference>
<dbReference type="PROSITE" id="PS51840">
    <property type="entry name" value="C2_NT"/>
    <property type="match status" value="1"/>
</dbReference>
<dbReference type="PROSITE" id="PS51257">
    <property type="entry name" value="PROKAR_LIPOPROTEIN"/>
    <property type="match status" value="1"/>
</dbReference>
<feature type="domain" description="Calponin-homology (CH)" evidence="3">
    <location>
        <begin position="420"/>
        <end position="533"/>
    </location>
</feature>
<dbReference type="SMART" id="SM01203">
    <property type="entry name" value="DUF3585"/>
    <property type="match status" value="1"/>
</dbReference>
<dbReference type="InterPro" id="IPR050540">
    <property type="entry name" value="F-actin_Monoox_Mical"/>
</dbReference>
<dbReference type="Gene3D" id="1.10.418.10">
    <property type="entry name" value="Calponin-like domain"/>
    <property type="match status" value="1"/>
</dbReference>
<evidence type="ECO:0000259" key="3">
    <source>
        <dbReference type="PROSITE" id="PS50021"/>
    </source>
</evidence>
<feature type="domain" description="C2 NT-type" evidence="4">
    <location>
        <begin position="8"/>
        <end position="161"/>
    </location>
</feature>
<dbReference type="AlphaFoldDB" id="A0A813M101"/>
<dbReference type="PANTHER" id="PTHR23167">
    <property type="entry name" value="CALPONIN HOMOLOGY DOMAIN-CONTAINING PROTEIN DDB_G0272472-RELATED"/>
    <property type="match status" value="1"/>
</dbReference>
<accession>A0A813M101</accession>